<dbReference type="OrthoDB" id="581382at2"/>
<keyword evidence="2" id="KW-1185">Reference proteome</keyword>
<evidence type="ECO:0000313" key="1">
    <source>
        <dbReference type="EMBL" id="SHK56400.1"/>
    </source>
</evidence>
<accession>A0A1M6THI5</accession>
<dbReference type="AlphaFoldDB" id="A0A1M6THI5"/>
<name>A0A1M6THI5_PARC5</name>
<gene>
    <name evidence="1" type="ORF">SAMN02745912_03687</name>
</gene>
<dbReference type="EMBL" id="FRAG01000092">
    <property type="protein sequence ID" value="SHK56400.1"/>
    <property type="molecule type" value="Genomic_DNA"/>
</dbReference>
<sequence length="77" mass="9242">MLFNYCEGDPEYDYNGNLIDTHYHKNDSNARFCEICGQRTVFFKEELLKPWEEFEKQNNSSIFEIATTFEENDDIPF</sequence>
<organism evidence="1 2">
    <name type="scientific">Paramaledivibacter caminithermalis (strain DSM 15212 / CIP 107654 / DViRD3)</name>
    <name type="common">Clostridium caminithermale</name>
    <dbReference type="NCBI Taxonomy" id="1121301"/>
    <lineage>
        <taxon>Bacteria</taxon>
        <taxon>Bacillati</taxon>
        <taxon>Bacillota</taxon>
        <taxon>Clostridia</taxon>
        <taxon>Peptostreptococcales</taxon>
        <taxon>Caminicellaceae</taxon>
        <taxon>Paramaledivibacter</taxon>
    </lineage>
</organism>
<evidence type="ECO:0000313" key="2">
    <source>
        <dbReference type="Proteomes" id="UP000184465"/>
    </source>
</evidence>
<protein>
    <submittedName>
        <fullName evidence="1">Uncharacterized protein</fullName>
    </submittedName>
</protein>
<reference evidence="1 2" key="1">
    <citation type="submission" date="2016-11" db="EMBL/GenBank/DDBJ databases">
        <authorList>
            <person name="Jaros S."/>
            <person name="Januszkiewicz K."/>
            <person name="Wedrychowicz H."/>
        </authorList>
    </citation>
    <scope>NUCLEOTIDE SEQUENCE [LARGE SCALE GENOMIC DNA]</scope>
    <source>
        <strain evidence="1 2">DSM 15212</strain>
    </source>
</reference>
<dbReference type="Proteomes" id="UP000184465">
    <property type="component" value="Unassembled WGS sequence"/>
</dbReference>
<dbReference type="RefSeq" id="WP_073153457.1">
    <property type="nucleotide sequence ID" value="NZ_FRAG01000092.1"/>
</dbReference>
<proteinExistence type="predicted"/>